<sequence>MDILQLKYFVEIADCNCNISIAANNLHVSQSTLSRSIIRVEENENKLLFSRNGKRLVGLTLSGQQLYRDAKRVLASYEALLKNLRHSPTGCGTVKLGLTPAILSAFFADSLPAFILQNPKLNVEIVEAGGETLQQQLLLEKIDLAYLIAPIQYGSLQTDNLINDTGVLVYNPQLFSVLPSIENLNEIPLVLLNQKFTFRNQIDQWLFKQGYHPQIIMETENEETLLNAAQHTPVATILPNPVLTGYRTSGLTAITISDLSWQLLVCRKTSHFNPLSKKVIEHFNPLIMKNSQ</sequence>
<name>A0ABT6D732_9LACO</name>
<dbReference type="Proteomes" id="UP001152867">
    <property type="component" value="Unassembled WGS sequence"/>
</dbReference>
<dbReference type="SUPFAM" id="SSF53850">
    <property type="entry name" value="Periplasmic binding protein-like II"/>
    <property type="match status" value="1"/>
</dbReference>
<evidence type="ECO:0000256" key="4">
    <source>
        <dbReference type="ARBA" id="ARBA00023163"/>
    </source>
</evidence>
<dbReference type="InterPro" id="IPR005119">
    <property type="entry name" value="LysR_subst-bd"/>
</dbReference>
<reference evidence="6" key="1">
    <citation type="submission" date="2022-06" db="EMBL/GenBank/DDBJ databases">
        <title>Antifungal cultures and metabolites of lactic acid bacteria for use in dairy fermentations.</title>
        <authorList>
            <person name="Zhao Z."/>
            <person name="Gaenzle M."/>
        </authorList>
    </citation>
    <scope>NUCLEOTIDE SEQUENCE</scope>
    <source>
        <strain evidence="6">FUA3126</strain>
    </source>
</reference>
<organism evidence="6 7">
    <name type="scientific">Furfurilactobacillus milii</name>
    <dbReference type="NCBI Taxonomy" id="2888272"/>
    <lineage>
        <taxon>Bacteria</taxon>
        <taxon>Bacillati</taxon>
        <taxon>Bacillota</taxon>
        <taxon>Bacilli</taxon>
        <taxon>Lactobacillales</taxon>
        <taxon>Lactobacillaceae</taxon>
        <taxon>Furfurilactobacillus</taxon>
    </lineage>
</organism>
<evidence type="ECO:0000256" key="1">
    <source>
        <dbReference type="ARBA" id="ARBA00009437"/>
    </source>
</evidence>
<dbReference type="CDD" id="cd05466">
    <property type="entry name" value="PBP2_LTTR_substrate"/>
    <property type="match status" value="1"/>
</dbReference>
<evidence type="ECO:0000259" key="5">
    <source>
        <dbReference type="PROSITE" id="PS50931"/>
    </source>
</evidence>
<dbReference type="InterPro" id="IPR036388">
    <property type="entry name" value="WH-like_DNA-bd_sf"/>
</dbReference>
<evidence type="ECO:0000256" key="2">
    <source>
        <dbReference type="ARBA" id="ARBA00023015"/>
    </source>
</evidence>
<dbReference type="PROSITE" id="PS50931">
    <property type="entry name" value="HTH_LYSR"/>
    <property type="match status" value="1"/>
</dbReference>
<dbReference type="Gene3D" id="3.40.190.290">
    <property type="match status" value="1"/>
</dbReference>
<dbReference type="Pfam" id="PF03466">
    <property type="entry name" value="LysR_substrate"/>
    <property type="match status" value="1"/>
</dbReference>
<dbReference type="InterPro" id="IPR000847">
    <property type="entry name" value="LysR_HTH_N"/>
</dbReference>
<comment type="similarity">
    <text evidence="1">Belongs to the LysR transcriptional regulatory family.</text>
</comment>
<dbReference type="EMBL" id="JANDJP010000001">
    <property type="protein sequence ID" value="MDF9912952.1"/>
    <property type="molecule type" value="Genomic_DNA"/>
</dbReference>
<feature type="domain" description="HTH lysR-type" evidence="5">
    <location>
        <begin position="1"/>
        <end position="59"/>
    </location>
</feature>
<dbReference type="PANTHER" id="PTHR30419:SF8">
    <property type="entry name" value="NITROGEN ASSIMILATION TRANSCRIPTIONAL ACTIVATOR-RELATED"/>
    <property type="match status" value="1"/>
</dbReference>
<dbReference type="InterPro" id="IPR036390">
    <property type="entry name" value="WH_DNA-bd_sf"/>
</dbReference>
<comment type="caution">
    <text evidence="6">The sequence shown here is derived from an EMBL/GenBank/DDBJ whole genome shotgun (WGS) entry which is preliminary data.</text>
</comment>
<dbReference type="Gene3D" id="1.10.10.10">
    <property type="entry name" value="Winged helix-like DNA-binding domain superfamily/Winged helix DNA-binding domain"/>
    <property type="match status" value="1"/>
</dbReference>
<keyword evidence="2" id="KW-0805">Transcription regulation</keyword>
<dbReference type="PANTHER" id="PTHR30419">
    <property type="entry name" value="HTH-TYPE TRANSCRIPTIONAL REGULATOR YBHD"/>
    <property type="match status" value="1"/>
</dbReference>
<dbReference type="Pfam" id="PF00126">
    <property type="entry name" value="HTH_1"/>
    <property type="match status" value="1"/>
</dbReference>
<dbReference type="InterPro" id="IPR050950">
    <property type="entry name" value="HTH-type_LysR_regulators"/>
</dbReference>
<evidence type="ECO:0000313" key="7">
    <source>
        <dbReference type="Proteomes" id="UP001152867"/>
    </source>
</evidence>
<dbReference type="RefSeq" id="WP_178942497.1">
    <property type="nucleotide sequence ID" value="NZ_JAIWJG010000001.1"/>
</dbReference>
<keyword evidence="7" id="KW-1185">Reference proteome</keyword>
<evidence type="ECO:0000313" key="6">
    <source>
        <dbReference type="EMBL" id="MDF9912952.1"/>
    </source>
</evidence>
<keyword evidence="3" id="KW-0238">DNA-binding</keyword>
<dbReference type="SUPFAM" id="SSF46785">
    <property type="entry name" value="Winged helix' DNA-binding domain"/>
    <property type="match status" value="1"/>
</dbReference>
<proteinExistence type="inferred from homology"/>
<keyword evidence="4" id="KW-0804">Transcription</keyword>
<protein>
    <submittedName>
        <fullName evidence="6">LysR family transcriptional regulator</fullName>
    </submittedName>
</protein>
<gene>
    <name evidence="6" type="ORF">NNA32_01675</name>
</gene>
<evidence type="ECO:0000256" key="3">
    <source>
        <dbReference type="ARBA" id="ARBA00023125"/>
    </source>
</evidence>
<accession>A0ABT6D732</accession>